<feature type="compositionally biased region" description="Low complexity" evidence="1">
    <location>
        <begin position="92"/>
        <end position="107"/>
    </location>
</feature>
<dbReference type="RefSeq" id="WP_141449257.1">
    <property type="nucleotide sequence ID" value="NZ_CP041217.1"/>
</dbReference>
<evidence type="ECO:0000313" key="4">
    <source>
        <dbReference type="Proteomes" id="UP000316968"/>
    </source>
</evidence>
<proteinExistence type="predicted"/>
<evidence type="ECO:0000313" key="3">
    <source>
        <dbReference type="EMBL" id="QDH22716.1"/>
    </source>
</evidence>
<reference evidence="3 4" key="1">
    <citation type="submission" date="2019-06" db="EMBL/GenBank/DDBJ databases">
        <title>Saccharibacillus brassicae sp. nov., an endophytic bacterium isolated from Chinese cabbage seeds (Brassica pekinensis).</title>
        <authorList>
            <person name="Jiang L."/>
            <person name="Lee J."/>
            <person name="Kim S.W."/>
        </authorList>
    </citation>
    <scope>NUCLEOTIDE SEQUENCE [LARGE SCALE GENOMIC DNA]</scope>
    <source>
        <strain evidence="4">KCTC 43072 / ATSA2</strain>
    </source>
</reference>
<dbReference type="OrthoDB" id="2663636at2"/>
<accession>A0A4Y6V221</accession>
<evidence type="ECO:0000256" key="1">
    <source>
        <dbReference type="SAM" id="MobiDB-lite"/>
    </source>
</evidence>
<feature type="transmembrane region" description="Helical" evidence="2">
    <location>
        <begin position="7"/>
        <end position="29"/>
    </location>
</feature>
<dbReference type="AlphaFoldDB" id="A0A4Y6V221"/>
<evidence type="ECO:0000256" key="2">
    <source>
        <dbReference type="SAM" id="Phobius"/>
    </source>
</evidence>
<keyword evidence="2" id="KW-1133">Transmembrane helix</keyword>
<dbReference type="PROSITE" id="PS51257">
    <property type="entry name" value="PROKAR_LIPOPROTEIN"/>
    <property type="match status" value="1"/>
</dbReference>
<gene>
    <name evidence="3" type="ORF">FFV09_18840</name>
</gene>
<feature type="region of interest" description="Disordered" evidence="1">
    <location>
        <begin position="91"/>
        <end position="142"/>
    </location>
</feature>
<keyword evidence="2" id="KW-0812">Transmembrane</keyword>
<dbReference type="KEGG" id="saca:FFV09_18840"/>
<organism evidence="3 4">
    <name type="scientific">Saccharibacillus brassicae</name>
    <dbReference type="NCBI Taxonomy" id="2583377"/>
    <lineage>
        <taxon>Bacteria</taxon>
        <taxon>Bacillati</taxon>
        <taxon>Bacillota</taxon>
        <taxon>Bacilli</taxon>
        <taxon>Bacillales</taxon>
        <taxon>Paenibacillaceae</taxon>
        <taxon>Saccharibacillus</taxon>
    </lineage>
</organism>
<name>A0A4Y6V221_SACBS</name>
<protein>
    <submittedName>
        <fullName evidence="3">Uncharacterized protein</fullName>
    </submittedName>
</protein>
<keyword evidence="4" id="KW-1185">Reference proteome</keyword>
<dbReference type="EMBL" id="CP041217">
    <property type="protein sequence ID" value="QDH22716.1"/>
    <property type="molecule type" value="Genomic_DNA"/>
</dbReference>
<sequence>MKKTAIGCALMLGGTWMVGCIFIAAVLFVPHMSSWEGTRVWYAIFGGGPYEADLKQSMALGLPFAIGALMLASGIAILAVEYFRPDKRREPAPAAARSAELPAEASLRPAASPLSPQSHPAAGTLPPAGETGELPTMKEVRP</sequence>
<dbReference type="Proteomes" id="UP000316968">
    <property type="component" value="Chromosome"/>
</dbReference>
<feature type="transmembrane region" description="Helical" evidence="2">
    <location>
        <begin position="58"/>
        <end position="80"/>
    </location>
</feature>
<keyword evidence="2" id="KW-0472">Membrane</keyword>